<keyword evidence="2" id="KW-1185">Reference proteome</keyword>
<dbReference type="OrthoDB" id="3039677at2759"/>
<sequence length="669" mass="74267">MHALDINLLKHHIRNLFRLNLKTKQGGDGSGPAKVIKRHDVKPADVNQCKRLILANELDLLYKLLDYHRSVLYVISSELSITGKTSKVVLGTRWILAKNIAHWARLISLGFNHNLNYFLAAERGGSGQTIGGTAIGDDADADADTDDDNAYVDVDADAVVDVDVDAAAAAAAAAATKLYAALKIIETSIEQNRADEISQRAGITVPVFETICQLLDIDPTDIKEVTMKMLLAQGLHGKVRSFSSNMNTSESQRQHQHRRIVLGKDVMQEIWTDMHNTQLPSWVCSVSHEWSTTSKLSADQTRVLCTIHLLITLVRLWHNTNDRMKALLANFMDLINAVRVANMRTTSPGDVESYTTYMHRYMVEAQKLYKDEGIKPHQHAALHVGTMLEWFGPVHTHSAPYYERYINFMHHAQINRKPSKTSMIRLFMTLNNVVIGDMEVSFMLASACSANMRALLANEDEHGNITEMMHRLTTLAGEPARGYHRVDDFDAAHGFGVTIGEAEYTLGSRLAGDVSVEDGYQAPLSELLSGAVDFDHALFYDDMYVGGIPYGRTGSSKWRNSSVMFRPTPSAEPQAGQIDHIAQFYSEPGVFLAVRSFTPMEAASDPYKRYGPAAGYLCTSSRRFHIVTASGLVSHCAITKMASDDEDDIFHILSLEKVGFHVPLGHAYC</sequence>
<comment type="caution">
    <text evidence="1">The sequence shown here is derived from an EMBL/GenBank/DDBJ whole genome shotgun (WGS) entry which is preliminary data.</text>
</comment>
<evidence type="ECO:0000313" key="2">
    <source>
        <dbReference type="Proteomes" id="UP000807025"/>
    </source>
</evidence>
<reference evidence="1" key="1">
    <citation type="submission" date="2020-11" db="EMBL/GenBank/DDBJ databases">
        <authorList>
            <consortium name="DOE Joint Genome Institute"/>
            <person name="Ahrendt S."/>
            <person name="Riley R."/>
            <person name="Andreopoulos W."/>
            <person name="Labutti K."/>
            <person name="Pangilinan J."/>
            <person name="Ruiz-Duenas F.J."/>
            <person name="Barrasa J.M."/>
            <person name="Sanchez-Garcia M."/>
            <person name="Camarero S."/>
            <person name="Miyauchi S."/>
            <person name="Serrano A."/>
            <person name="Linde D."/>
            <person name="Babiker R."/>
            <person name="Drula E."/>
            <person name="Ayuso-Fernandez I."/>
            <person name="Pacheco R."/>
            <person name="Padilla G."/>
            <person name="Ferreira P."/>
            <person name="Barriuso J."/>
            <person name="Kellner H."/>
            <person name="Castanera R."/>
            <person name="Alfaro M."/>
            <person name="Ramirez L."/>
            <person name="Pisabarro A.G."/>
            <person name="Kuo A."/>
            <person name="Tritt A."/>
            <person name="Lipzen A."/>
            <person name="He G."/>
            <person name="Yan M."/>
            <person name="Ng V."/>
            <person name="Cullen D."/>
            <person name="Martin F."/>
            <person name="Rosso M.-N."/>
            <person name="Henrissat B."/>
            <person name="Hibbett D."/>
            <person name="Martinez A.T."/>
            <person name="Grigoriev I.V."/>
        </authorList>
    </citation>
    <scope>NUCLEOTIDE SEQUENCE</scope>
    <source>
        <strain evidence="1">ATCC 90797</strain>
    </source>
</reference>
<protein>
    <submittedName>
        <fullName evidence="1">Uncharacterized protein</fullName>
    </submittedName>
</protein>
<name>A0A9P6D499_PLEER</name>
<organism evidence="1 2">
    <name type="scientific">Pleurotus eryngii</name>
    <name type="common">Boletus of the steppes</name>
    <dbReference type="NCBI Taxonomy" id="5323"/>
    <lineage>
        <taxon>Eukaryota</taxon>
        <taxon>Fungi</taxon>
        <taxon>Dikarya</taxon>
        <taxon>Basidiomycota</taxon>
        <taxon>Agaricomycotina</taxon>
        <taxon>Agaricomycetes</taxon>
        <taxon>Agaricomycetidae</taxon>
        <taxon>Agaricales</taxon>
        <taxon>Pleurotineae</taxon>
        <taxon>Pleurotaceae</taxon>
        <taxon>Pleurotus</taxon>
    </lineage>
</organism>
<dbReference type="AlphaFoldDB" id="A0A9P6D499"/>
<accession>A0A9P6D499</accession>
<dbReference type="Proteomes" id="UP000807025">
    <property type="component" value="Unassembled WGS sequence"/>
</dbReference>
<dbReference type="EMBL" id="MU154640">
    <property type="protein sequence ID" value="KAF9490507.1"/>
    <property type="molecule type" value="Genomic_DNA"/>
</dbReference>
<proteinExistence type="predicted"/>
<gene>
    <name evidence="1" type="ORF">BDN71DRAFT_1523268</name>
</gene>
<evidence type="ECO:0000313" key="1">
    <source>
        <dbReference type="EMBL" id="KAF9490507.1"/>
    </source>
</evidence>